<feature type="region of interest" description="Disordered" evidence="6">
    <location>
        <begin position="1591"/>
        <end position="1696"/>
    </location>
</feature>
<dbReference type="GO" id="GO:0008380">
    <property type="term" value="P:RNA splicing"/>
    <property type="evidence" value="ECO:0007669"/>
    <property type="project" value="UniProtKB-KW"/>
</dbReference>
<feature type="compositionally biased region" description="Low complexity" evidence="6">
    <location>
        <begin position="1999"/>
        <end position="2008"/>
    </location>
</feature>
<keyword evidence="3" id="KW-0507">mRNA processing</keyword>
<feature type="region of interest" description="Disordered" evidence="6">
    <location>
        <begin position="2048"/>
        <end position="2074"/>
    </location>
</feature>
<keyword evidence="4" id="KW-0508">mRNA splicing</keyword>
<keyword evidence="9" id="KW-1185">Reference proteome</keyword>
<dbReference type="GO" id="GO:0003723">
    <property type="term" value="F:RNA binding"/>
    <property type="evidence" value="ECO:0007669"/>
    <property type="project" value="TreeGrafter"/>
</dbReference>
<feature type="compositionally biased region" description="Basic and acidic residues" evidence="6">
    <location>
        <begin position="1731"/>
        <end position="1747"/>
    </location>
</feature>
<feature type="domain" description="Virilizer N-terminal" evidence="7">
    <location>
        <begin position="9"/>
        <end position="123"/>
    </location>
</feature>
<dbReference type="PANTHER" id="PTHR23185:SF0">
    <property type="entry name" value="PROTEIN VIRILIZER HOMOLOG"/>
    <property type="match status" value="1"/>
</dbReference>
<evidence type="ECO:0000313" key="8">
    <source>
        <dbReference type="EMBL" id="WMV21154.1"/>
    </source>
</evidence>
<dbReference type="Pfam" id="PF15912">
    <property type="entry name" value="VIR_N"/>
    <property type="match status" value="1"/>
</dbReference>
<comment type="subcellular location">
    <subcellularLocation>
        <location evidence="1">Nucleus</location>
    </subcellularLocation>
</comment>
<feature type="region of interest" description="Disordered" evidence="6">
    <location>
        <begin position="1722"/>
        <end position="1846"/>
    </location>
</feature>
<reference evidence="8" key="1">
    <citation type="submission" date="2023-08" db="EMBL/GenBank/DDBJ databases">
        <title>A de novo genome assembly of Solanum verrucosum Schlechtendal, a Mexican diploid species geographically isolated from the other diploid A-genome species in potato relatives.</title>
        <authorList>
            <person name="Hosaka K."/>
        </authorList>
    </citation>
    <scope>NUCLEOTIDE SEQUENCE</scope>
    <source>
        <tissue evidence="8">Young leaves</tissue>
    </source>
</reference>
<feature type="compositionally biased region" description="Polar residues" evidence="6">
    <location>
        <begin position="1804"/>
        <end position="1833"/>
    </location>
</feature>
<evidence type="ECO:0000256" key="6">
    <source>
        <dbReference type="SAM" id="MobiDB-lite"/>
    </source>
</evidence>
<feature type="compositionally biased region" description="Pro residues" evidence="6">
    <location>
        <begin position="2009"/>
        <end position="2020"/>
    </location>
</feature>
<dbReference type="EMBL" id="CP133614">
    <property type="protein sequence ID" value="WMV21154.1"/>
    <property type="molecule type" value="Genomic_DNA"/>
</dbReference>
<dbReference type="InterPro" id="IPR031801">
    <property type="entry name" value="VIR_N"/>
</dbReference>
<dbReference type="GO" id="GO:0006397">
    <property type="term" value="P:mRNA processing"/>
    <property type="evidence" value="ECO:0007669"/>
    <property type="project" value="UniProtKB-KW"/>
</dbReference>
<evidence type="ECO:0000256" key="5">
    <source>
        <dbReference type="ARBA" id="ARBA00023242"/>
    </source>
</evidence>
<organism evidence="8 9">
    <name type="scientific">Solanum verrucosum</name>
    <dbReference type="NCBI Taxonomy" id="315347"/>
    <lineage>
        <taxon>Eukaryota</taxon>
        <taxon>Viridiplantae</taxon>
        <taxon>Streptophyta</taxon>
        <taxon>Embryophyta</taxon>
        <taxon>Tracheophyta</taxon>
        <taxon>Spermatophyta</taxon>
        <taxon>Magnoliopsida</taxon>
        <taxon>eudicotyledons</taxon>
        <taxon>Gunneridae</taxon>
        <taxon>Pentapetalae</taxon>
        <taxon>asterids</taxon>
        <taxon>lamiids</taxon>
        <taxon>Solanales</taxon>
        <taxon>Solanaceae</taxon>
        <taxon>Solanoideae</taxon>
        <taxon>Solaneae</taxon>
        <taxon>Solanum</taxon>
    </lineage>
</organism>
<evidence type="ECO:0000256" key="2">
    <source>
        <dbReference type="ARBA" id="ARBA00008371"/>
    </source>
</evidence>
<evidence type="ECO:0000256" key="1">
    <source>
        <dbReference type="ARBA" id="ARBA00004123"/>
    </source>
</evidence>
<feature type="compositionally biased region" description="Acidic residues" evidence="6">
    <location>
        <begin position="1748"/>
        <end position="1766"/>
    </location>
</feature>
<feature type="region of interest" description="Disordered" evidence="6">
    <location>
        <begin position="1985"/>
        <end position="2024"/>
    </location>
</feature>
<evidence type="ECO:0000256" key="4">
    <source>
        <dbReference type="ARBA" id="ARBA00023187"/>
    </source>
</evidence>
<feature type="compositionally biased region" description="Polar residues" evidence="6">
    <location>
        <begin position="1910"/>
        <end position="1919"/>
    </location>
</feature>
<evidence type="ECO:0000256" key="3">
    <source>
        <dbReference type="ARBA" id="ARBA00022664"/>
    </source>
</evidence>
<accession>A0AAF0QJP9</accession>
<keyword evidence="5" id="KW-0539">Nucleus</keyword>
<gene>
    <name evidence="8" type="ORF">MTR67_014539</name>
</gene>
<dbReference type="Proteomes" id="UP001234989">
    <property type="component" value="Chromosome 3"/>
</dbReference>
<dbReference type="PANTHER" id="PTHR23185">
    <property type="entry name" value="PROTEIN VIRILIZER HOMOLOG"/>
    <property type="match status" value="1"/>
</dbReference>
<name>A0AAF0QJP9_SOLVR</name>
<dbReference type="InterPro" id="IPR026736">
    <property type="entry name" value="Virilizer"/>
</dbReference>
<feature type="compositionally biased region" description="Basic and acidic residues" evidence="6">
    <location>
        <begin position="1661"/>
        <end position="1672"/>
    </location>
</feature>
<feature type="region of interest" description="Disordered" evidence="6">
    <location>
        <begin position="1910"/>
        <end position="1940"/>
    </location>
</feature>
<dbReference type="GO" id="GO:0005634">
    <property type="term" value="C:nucleus"/>
    <property type="evidence" value="ECO:0007669"/>
    <property type="project" value="UniProtKB-SubCell"/>
</dbReference>
<dbReference type="GO" id="GO:0036396">
    <property type="term" value="C:RNA N6-methyladenosine methyltransferase complex"/>
    <property type="evidence" value="ECO:0007669"/>
    <property type="project" value="TreeGrafter"/>
</dbReference>
<evidence type="ECO:0000259" key="7">
    <source>
        <dbReference type="Pfam" id="PF15912"/>
    </source>
</evidence>
<proteinExistence type="inferred from homology"/>
<sequence>MGRPEPHVIYSHTFHHPQLDEFVDEVLFADPVVITSCEIVEQNAPSACSSLKLVGATSPPSFALEVFVHCEGETRFRRLCQPFLYSHSSSNVLEVEAIVTNHLVVRGSYRSLTLVVYGNTTEDLGQFNIDVDLDGSLANTVSVVEGDLEDLPPALRPNKLSTEQTLSFLKSLSLKSIPLAIPLELRQFLQLTLRMLESPKFGLMKNKVLTSLLSVASNYATPCFPSTTTMHEQLGLDKLVFNQEAQFAIAEAKKELLEMHNNFIFQPGDHSIEFSTDAMLVESEIETAAPKQLLDSLSQYFKFGSSPDAASHREASKRENMVLCLTLALLVSSAREGCYHFVNSGGMEQLGYAFSSSLLNSSALKLLHLGVIEQATRHSVGCEGFLGWWPREGENIPSCTSERYNQLLKLLLLHNQRHDVASLATYILHRLRFYEVSSRYECSILSVLGGLSGSVQATSATLVDILANAKQQLKNLLKLINSSGPIEDPSPVACASKSLVLGDGGQLLYNSTSNLITRSSCCFSNNDMDQHLLSLLKERGFFPLSAALLSSSALWSHTACTMDLFVDIVSYFEAIVLSLLSTRSGLIFLGRDPEVATIIIHALRGADNWKKEESISLRHASVLISKGYFCHPRDVAVIIEMHLKAITAIDRLVTSSPDSEDLLWTVWQLCSLARSDCGRQALLALVHFPEALSALIAILHSVKELDPVSPNSGAPPLNLAIFHSTAEILEVIVSDSSASSLGSWIGHAKELHRVLHSSSPGSSKKDAPARLLDWIDASVVYHRSGAIGLLRYTAILASGGDAHMASTSVLASDGMDVDNVIGDSSCTDGNIIENMLGKRITEKDFPGVVLRDSSVVQLTTAFRILAFISDNSAVTAALYDEGAVMVIHAVLINCRLMLERSSNIYDYLVDEGTECNSTSDLLLERNREQTLLDLLIPSLVLLINLLQKLKEAKEQHRNTKLVNALLQLHREVSPKLAACAADVSYPYPSFALGFQAACDLLVSALACWPVYGWTPGLFHFLLDSLHATSVLALGPKEICSLLCILNDLFAEEGVWLWENGTPTLSVLRTLAVRTLLGPKKEKDINWFLQTGLREKLLGQLKPHLGKIAQIILCCSTSTLVVIQDMLRVFIIRIACIGGDNASVLLRPMVLWIGDRLSEKLPLSDLDAYKVQRLLSFLSLLLEHPHGKRLFLKEGGLKMLIKALEMCLAAASSDAKQLAQKGFSLISWCVPVFKSITLLSECKTRQTPGIVERHVPEDMTAEENCLLLSLLLKFCKDGFMRDRGRPKKYWEEVIGQDMTRLQLTEDMTLDRKVWRMRIRVEVCFCLELSEGLRTFYPPKTSLYGKLGIHWVLPVGKELLSCLLALRLLWSSAKGKDALLSLHLHAKSSSIEEQELEKQFENGLNRDFALDWKEHPPLLCCWESLLRTPASKDDLPTYTVQGIGILSSGALSFCMDGESVNTERVAAIKYFFGLENDNVAMDGIVEESIESVEELVNLLKASDNSFLPVLDKISLDQIKESARSLMLLLHKPTGTVKADDIMSNIHFPSPTGTPYSSKVNTIVDSGTERIEDYELNEFGDKFSWECPENLRDSLTQTSLTNKRKISSMEGPNRRTRGDSASTENAIPGAFPRGSVPTIVPSGPTRRDTFRQRKPNTSRPPSMHVDDYVARERSADGSNNPNVIAVPRIGSTSGRPPSIHVDEFMARQRERQNPPGILVTDSAAAQEKAAIPENKTDVEKSSKSHPLKSDPDDDLQGIDIVFDAEESEPDDKLPFPQQDDNLHQPAPVVVEQNSPRSIVEETEGEVNETSQFSQRGTPVASNADENAQSEFSSRMSVSRPDLPLAREPSISSDRKFNDQYEDMTNFHPKTSTVFASPAAAVSSGVGASAFAKASSSSVQAAVDSRMPPNFYSRPTGQQSSQGYFDPKMQPPLPPTPPPVTMSSLSQNADRIVSQSSPFVSSMIDVQPHLPPGFHVQAEYLSAGASAAVTSSPLPDSKFGRTSLSSPGGSVRPLPPLPPTPPPYTISLSNLSSLKNLTSQTPVYNQSVGTNELQQTSHAHSSDLRPGNVSASGPILTTYPPPPLAPPLLFNRHGSVPVSFYGSSSAPYHNEKLPSISQHLPAIHSIPSVTQLQPLQPPQLPRPPQHIRPIVPASPQSEQSVPLLQSPMHMQMQSPQMLHQPQVSPSHVYYQTQQQENSLQQQQIEHSLSQVPQQQGDIVTQQQDSGMSLQDFFRSPQAIQSLLSDRDKLCQLLEQHPKLMQMLQERLGHL</sequence>
<comment type="similarity">
    <text evidence="2">Belongs to the vir family.</text>
</comment>
<protein>
    <recommendedName>
        <fullName evidence="7">Virilizer N-terminal domain-containing protein</fullName>
    </recommendedName>
</protein>
<evidence type="ECO:0000313" key="9">
    <source>
        <dbReference type="Proteomes" id="UP001234989"/>
    </source>
</evidence>
<feature type="compositionally biased region" description="Pro residues" evidence="6">
    <location>
        <begin position="1925"/>
        <end position="1936"/>
    </location>
</feature>